<keyword evidence="3" id="KW-1185">Reference proteome</keyword>
<dbReference type="OrthoDB" id="71227at2759"/>
<protein>
    <submittedName>
        <fullName evidence="2">Chromatin assembly factor 1 subunit P60</fullName>
    </submittedName>
</protein>
<dbReference type="KEGG" id="ero:EROM_081280"/>
<dbReference type="RefSeq" id="XP_009265041.1">
    <property type="nucleotide sequence ID" value="XM_009266766.1"/>
</dbReference>
<feature type="repeat" description="WD" evidence="1">
    <location>
        <begin position="77"/>
        <end position="116"/>
    </location>
</feature>
<dbReference type="GO" id="GO:0033186">
    <property type="term" value="C:CAF-1 complex"/>
    <property type="evidence" value="ECO:0007669"/>
    <property type="project" value="TreeGrafter"/>
</dbReference>
<reference evidence="2 3" key="1">
    <citation type="journal article" date="2012" name="Proc. Natl. Acad. Sci. U.S.A.">
        <title>Gain and loss of multiple functionally related, horizontally transferred genes in the reduced genomes of two microsporidian parasites.</title>
        <authorList>
            <person name="Pombert J.-F."/>
            <person name="Selman M."/>
            <person name="Burki F."/>
            <person name="Bardell F.T."/>
            <person name="Farinelli L."/>
            <person name="Solter L.F."/>
            <person name="Whitman D.W."/>
            <person name="Weiss L.M."/>
            <person name="Corradi N."/>
            <person name="Keeling P.J."/>
        </authorList>
    </citation>
    <scope>NUCLEOTIDE SEQUENCE [LARGE SCALE GENOMIC DNA]</scope>
    <source>
        <strain evidence="2 3">SJ-2008</strain>
    </source>
</reference>
<dbReference type="SMART" id="SM00320">
    <property type="entry name" value="WD40"/>
    <property type="match status" value="3"/>
</dbReference>
<dbReference type="PROSITE" id="PS50082">
    <property type="entry name" value="WD_REPEATS_2"/>
    <property type="match status" value="1"/>
</dbReference>
<dbReference type="Pfam" id="PF00400">
    <property type="entry name" value="WD40"/>
    <property type="match status" value="2"/>
</dbReference>
<proteinExistence type="predicted"/>
<dbReference type="InterPro" id="IPR045145">
    <property type="entry name" value="PTHR15271"/>
</dbReference>
<dbReference type="InterPro" id="IPR036322">
    <property type="entry name" value="WD40_repeat_dom_sf"/>
</dbReference>
<dbReference type="GeneID" id="20521863"/>
<dbReference type="VEuPathDB" id="MicrosporidiaDB:EROM_081280"/>
<evidence type="ECO:0000313" key="3">
    <source>
        <dbReference type="Proteomes" id="UP000010094"/>
    </source>
</evidence>
<gene>
    <name evidence="2" type="ordered locus">EROM_081280</name>
</gene>
<dbReference type="PANTHER" id="PTHR15271:SF4">
    <property type="entry name" value="CHROMATIN ASSEMBLY FACTOR 1 SUBUNIT B"/>
    <property type="match status" value="1"/>
</dbReference>
<dbReference type="SUPFAM" id="SSF50978">
    <property type="entry name" value="WD40 repeat-like"/>
    <property type="match status" value="1"/>
</dbReference>
<dbReference type="InterPro" id="IPR015943">
    <property type="entry name" value="WD40/YVTN_repeat-like_dom_sf"/>
</dbReference>
<dbReference type="AlphaFoldDB" id="I7AP17"/>
<organism evidence="2 3">
    <name type="scientific">Encephalitozoon romaleae (strain SJ-2008)</name>
    <name type="common">Microsporidian parasite</name>
    <dbReference type="NCBI Taxonomy" id="1178016"/>
    <lineage>
        <taxon>Eukaryota</taxon>
        <taxon>Fungi</taxon>
        <taxon>Fungi incertae sedis</taxon>
        <taxon>Microsporidia</taxon>
        <taxon>Unikaryonidae</taxon>
        <taxon>Encephalitozoon</taxon>
    </lineage>
</organism>
<dbReference type="HOGENOM" id="CLU_760826_0_0_1"/>
<dbReference type="Gene3D" id="2.130.10.10">
    <property type="entry name" value="YVTN repeat-like/Quinoprotein amine dehydrogenase"/>
    <property type="match status" value="1"/>
</dbReference>
<dbReference type="GO" id="GO:0006335">
    <property type="term" value="P:DNA replication-dependent chromatin assembly"/>
    <property type="evidence" value="ECO:0007669"/>
    <property type="project" value="InterPro"/>
</dbReference>
<dbReference type="GO" id="GO:0005634">
    <property type="term" value="C:nucleus"/>
    <property type="evidence" value="ECO:0007669"/>
    <property type="project" value="TreeGrafter"/>
</dbReference>
<dbReference type="InterPro" id="IPR001680">
    <property type="entry name" value="WD40_rpt"/>
</dbReference>
<name>I7AP17_ENCRO</name>
<dbReference type="PANTHER" id="PTHR15271">
    <property type="entry name" value="CHROMATIN ASSEMBLY FACTOR 1 SUBUNIT B"/>
    <property type="match status" value="1"/>
</dbReference>
<dbReference type="GO" id="GO:0006334">
    <property type="term" value="P:nucleosome assembly"/>
    <property type="evidence" value="ECO:0007669"/>
    <property type="project" value="TreeGrafter"/>
</dbReference>
<dbReference type="EMBL" id="CP003525">
    <property type="protein sequence ID" value="AFN83544.1"/>
    <property type="molecule type" value="Genomic_DNA"/>
</dbReference>
<evidence type="ECO:0000256" key="1">
    <source>
        <dbReference type="PROSITE-ProRule" id="PRU00221"/>
    </source>
</evidence>
<accession>I7AP17</accession>
<evidence type="ECO:0000313" key="2">
    <source>
        <dbReference type="EMBL" id="AFN83544.1"/>
    </source>
</evidence>
<keyword evidence="1" id="KW-0853">WD repeat</keyword>
<dbReference type="Proteomes" id="UP000010094">
    <property type="component" value="Chromosome VIII"/>
</dbReference>
<sequence length="361" mass="40760">MEGLKKWYPIEVTTHNLHFHEEASIFTMHGNEKFIATGGGDKDIRLWRVEKDTCKGIDFCYTTAIDSSIKIKYHAVLSGHHRSVNCVRFNGDILASCSDGGEVILWKGRKAYVVRRIDGDDAYELVWGCRHLFVGFSSGNILVYQVTSDNNFLDTADAINEGEFNEASDSECSPGKEKDCKQGISTKLVQKIKCHEDIIQGLAFNHHFNVLTSLSKDCTGKTFLFTDKLIEIEKMEYHDGNKLFSTGRGFFRRLSYSPDGKLLYLVCCRSNSVVVLHYPFRMEHVYATIGPFDSEPLKVVCGEDRVFITTKKSLYMVAHNKPALCVDNISFMTITDGHVFDGVCFLSSLDGFLSSIRMKED</sequence>